<dbReference type="Gene3D" id="3.20.20.450">
    <property type="entry name" value="EAL domain"/>
    <property type="match status" value="1"/>
</dbReference>
<dbReference type="CDD" id="cd01948">
    <property type="entry name" value="EAL"/>
    <property type="match status" value="1"/>
</dbReference>
<evidence type="ECO:0000313" key="5">
    <source>
        <dbReference type="Proteomes" id="UP000184052"/>
    </source>
</evidence>
<dbReference type="Proteomes" id="UP000184052">
    <property type="component" value="Unassembled WGS sequence"/>
</dbReference>
<dbReference type="AlphaFoldDB" id="A0A1M6EFT4"/>
<dbReference type="SUPFAM" id="SSF55073">
    <property type="entry name" value="Nucleotide cyclase"/>
    <property type="match status" value="1"/>
</dbReference>
<dbReference type="STRING" id="1121476.SAMN02745751_01184"/>
<protein>
    <submittedName>
        <fullName evidence="4">EAL domain, c-di-GMP-specific phosphodiesterase class I (Or its enzymatically inactive variant)</fullName>
    </submittedName>
</protein>
<dbReference type="SUPFAM" id="SSF53850">
    <property type="entry name" value="Periplasmic binding protein-like II"/>
    <property type="match status" value="1"/>
</dbReference>
<name>A0A1M6EFT4_9FIRM</name>
<dbReference type="RefSeq" id="WP_073048530.1">
    <property type="nucleotide sequence ID" value="NZ_FQZL01000007.1"/>
</dbReference>
<feature type="chain" id="PRO_5039010049" evidence="2">
    <location>
        <begin position="20"/>
        <end position="725"/>
    </location>
</feature>
<keyword evidence="5" id="KW-1185">Reference proteome</keyword>
<dbReference type="InterPro" id="IPR001638">
    <property type="entry name" value="Solute-binding_3/MltF_N"/>
</dbReference>
<dbReference type="Pfam" id="PF00563">
    <property type="entry name" value="EAL"/>
    <property type="match status" value="1"/>
</dbReference>
<dbReference type="OrthoDB" id="9805474at2"/>
<evidence type="ECO:0000259" key="3">
    <source>
        <dbReference type="PROSITE" id="PS50883"/>
    </source>
</evidence>
<dbReference type="EMBL" id="FQZL01000007">
    <property type="protein sequence ID" value="SHI84324.1"/>
    <property type="molecule type" value="Genomic_DNA"/>
</dbReference>
<feature type="transmembrane region" description="Helical" evidence="1">
    <location>
        <begin position="268"/>
        <end position="286"/>
    </location>
</feature>
<keyword evidence="1" id="KW-1133">Transmembrane helix</keyword>
<dbReference type="SMART" id="SM00052">
    <property type="entry name" value="EAL"/>
    <property type="match status" value="1"/>
</dbReference>
<proteinExistence type="predicted"/>
<dbReference type="SUPFAM" id="SSF141868">
    <property type="entry name" value="EAL domain-like"/>
    <property type="match status" value="1"/>
</dbReference>
<reference evidence="4 5" key="1">
    <citation type="submission" date="2016-11" db="EMBL/GenBank/DDBJ databases">
        <authorList>
            <person name="Jaros S."/>
            <person name="Januszkiewicz K."/>
            <person name="Wedrychowicz H."/>
        </authorList>
    </citation>
    <scope>NUCLEOTIDE SEQUENCE [LARGE SCALE GENOMIC DNA]</scope>
    <source>
        <strain evidence="4 5">DSM 17477</strain>
    </source>
</reference>
<accession>A0A1M6EFT4</accession>
<evidence type="ECO:0000256" key="2">
    <source>
        <dbReference type="SAM" id="SignalP"/>
    </source>
</evidence>
<evidence type="ECO:0000256" key="1">
    <source>
        <dbReference type="SAM" id="Phobius"/>
    </source>
</evidence>
<dbReference type="InterPro" id="IPR035919">
    <property type="entry name" value="EAL_sf"/>
</dbReference>
<dbReference type="InterPro" id="IPR029787">
    <property type="entry name" value="Nucleotide_cyclase"/>
</dbReference>
<dbReference type="SMART" id="SM00062">
    <property type="entry name" value="PBPb"/>
    <property type="match status" value="1"/>
</dbReference>
<dbReference type="PANTHER" id="PTHR33121">
    <property type="entry name" value="CYCLIC DI-GMP PHOSPHODIESTERASE PDEF"/>
    <property type="match status" value="1"/>
</dbReference>
<keyword evidence="1" id="KW-0472">Membrane</keyword>
<sequence length="725" mass="83871">MKRKFVFLVAAVAVLEMIAAISCSGVDSKQEDQGKDTIRYGTTGQYPPFSYYRDGKVSGFSPYLTEIIFNRGGYDVEHIIDDWDTIYKGLVNGSIDMAGLVSVSDESKKEVFFSKPLFTTSISIYARHDSEKYRIDNLKDLKVGVMTSYYTREILDNIMGTEQYHGYKDLGAMISDLESGRIDVIFENQQLIDNYLIMEGKKGQIRAVRTNLYPTEMAYAVSIENSELLDFINMRIDGLVKSGIFEELYMSYFYSHSDEYVRSRNMRIGLFAIAVLLIVFVGVFTMDRTIKMLRKKIEKDRISSPFTGLYNASKLLPDLDRMVERGEEFYINVIKCNNLEAISKYIDNKVVKKIVEQIIKSFKREFSEIELYSINFDEFIFHYRESSRGNTSDRVKKWVEEMSLPVKIEDYSFRIQMKTGIFHYQGGKSSGMEILNKARIATDNGDLHESGIFYYDSVSEKKGRLFHEVSADLSDAIKRNEFFLVYQPVIDINQNEISGAEVLLRWDRGKRENVGPGIFVDIAERIGLVKEISKWVIESNFDQTSIWRDKGLKIRSAVNLTSTEILDDDFRAWVKDIIDEKGYDRNDYTIELTERMLSGNNKRLKDVLTGLREMGYRVAIDDFGTGYNSLLTIGEIPFDIIKIDKYFIDRLEEPEIMTIVKHIIHTAHELGGKVVAEGVERREQLHILRRMDCDLYQGFYFSRPLLPEDFVDYCKDFDIGRYCRG</sequence>
<dbReference type="PROSITE" id="PS50883">
    <property type="entry name" value="EAL"/>
    <property type="match status" value="1"/>
</dbReference>
<dbReference type="InterPro" id="IPR050706">
    <property type="entry name" value="Cyclic-di-GMP_PDE-like"/>
</dbReference>
<dbReference type="InterPro" id="IPR001633">
    <property type="entry name" value="EAL_dom"/>
</dbReference>
<organism evidence="4 5">
    <name type="scientific">Dethiosulfatibacter aminovorans DSM 17477</name>
    <dbReference type="NCBI Taxonomy" id="1121476"/>
    <lineage>
        <taxon>Bacteria</taxon>
        <taxon>Bacillati</taxon>
        <taxon>Bacillota</taxon>
        <taxon>Tissierellia</taxon>
        <taxon>Dethiosulfatibacter</taxon>
    </lineage>
</organism>
<dbReference type="GO" id="GO:0071111">
    <property type="term" value="F:cyclic-guanylate-specific phosphodiesterase activity"/>
    <property type="evidence" value="ECO:0007669"/>
    <property type="project" value="InterPro"/>
</dbReference>
<dbReference type="Pfam" id="PF00497">
    <property type="entry name" value="SBP_bac_3"/>
    <property type="match status" value="1"/>
</dbReference>
<evidence type="ECO:0000313" key="4">
    <source>
        <dbReference type="EMBL" id="SHI84324.1"/>
    </source>
</evidence>
<dbReference type="Gene3D" id="3.30.70.270">
    <property type="match status" value="1"/>
</dbReference>
<keyword evidence="1" id="KW-0812">Transmembrane</keyword>
<keyword evidence="2" id="KW-0732">Signal</keyword>
<dbReference type="PANTHER" id="PTHR33121:SF79">
    <property type="entry name" value="CYCLIC DI-GMP PHOSPHODIESTERASE PDED-RELATED"/>
    <property type="match status" value="1"/>
</dbReference>
<feature type="domain" description="EAL" evidence="3">
    <location>
        <begin position="466"/>
        <end position="718"/>
    </location>
</feature>
<feature type="signal peptide" evidence="2">
    <location>
        <begin position="1"/>
        <end position="19"/>
    </location>
</feature>
<dbReference type="InterPro" id="IPR043128">
    <property type="entry name" value="Rev_trsase/Diguanyl_cyclase"/>
</dbReference>
<gene>
    <name evidence="4" type="ORF">SAMN02745751_01184</name>
</gene>
<dbReference type="Gene3D" id="3.40.190.10">
    <property type="entry name" value="Periplasmic binding protein-like II"/>
    <property type="match status" value="2"/>
</dbReference>